<dbReference type="AlphaFoldDB" id="A0A9Q8QP11"/>
<dbReference type="PANTHER" id="PTHR13847">
    <property type="entry name" value="SARCOSINE DEHYDROGENASE-RELATED"/>
    <property type="match status" value="1"/>
</dbReference>
<dbReference type="RefSeq" id="XP_047845665.1">
    <property type="nucleotide sequence ID" value="XM_047989660.1"/>
</dbReference>
<evidence type="ECO:0000256" key="1">
    <source>
        <dbReference type="ARBA" id="ARBA00023002"/>
    </source>
</evidence>
<dbReference type="PANTHER" id="PTHR13847:SF289">
    <property type="entry name" value="GLYCINE OXIDASE"/>
    <property type="match status" value="1"/>
</dbReference>
<dbReference type="GO" id="GO:0005737">
    <property type="term" value="C:cytoplasm"/>
    <property type="evidence" value="ECO:0007669"/>
    <property type="project" value="TreeGrafter"/>
</dbReference>
<dbReference type="Pfam" id="PF01266">
    <property type="entry name" value="DAO"/>
    <property type="match status" value="1"/>
</dbReference>
<dbReference type="Gene3D" id="3.50.50.60">
    <property type="entry name" value="FAD/NAD(P)-binding domain"/>
    <property type="match status" value="1"/>
</dbReference>
<keyword evidence="4" id="KW-1185">Reference proteome</keyword>
<dbReference type="GO" id="GO:0016491">
    <property type="term" value="F:oxidoreductase activity"/>
    <property type="evidence" value="ECO:0007669"/>
    <property type="project" value="UniProtKB-KW"/>
</dbReference>
<dbReference type="InterPro" id="IPR036188">
    <property type="entry name" value="FAD/NAD-bd_sf"/>
</dbReference>
<organism evidence="3 4">
    <name type="scientific">Purpureocillium takamizusanense</name>
    <dbReference type="NCBI Taxonomy" id="2060973"/>
    <lineage>
        <taxon>Eukaryota</taxon>
        <taxon>Fungi</taxon>
        <taxon>Dikarya</taxon>
        <taxon>Ascomycota</taxon>
        <taxon>Pezizomycotina</taxon>
        <taxon>Sordariomycetes</taxon>
        <taxon>Hypocreomycetidae</taxon>
        <taxon>Hypocreales</taxon>
        <taxon>Ophiocordycipitaceae</taxon>
        <taxon>Purpureocillium</taxon>
    </lineage>
</organism>
<keyword evidence="1" id="KW-0560">Oxidoreductase</keyword>
<dbReference type="SUPFAM" id="SSF51905">
    <property type="entry name" value="FAD/NAD(P)-binding domain"/>
    <property type="match status" value="1"/>
</dbReference>
<dbReference type="EMBL" id="CP086361">
    <property type="protein sequence ID" value="UNI22184.1"/>
    <property type="molecule type" value="Genomic_DNA"/>
</dbReference>
<proteinExistence type="predicted"/>
<gene>
    <name evidence="3" type="ORF">JDV02_008095</name>
</gene>
<name>A0A9Q8QP11_9HYPO</name>
<evidence type="ECO:0000259" key="2">
    <source>
        <dbReference type="Pfam" id="PF01266"/>
    </source>
</evidence>
<dbReference type="KEGG" id="ptkz:JDV02_008095"/>
<dbReference type="Proteomes" id="UP000829364">
    <property type="component" value="Chromosome 8"/>
</dbReference>
<accession>A0A9Q8QP11</accession>
<protein>
    <recommendedName>
        <fullName evidence="2">FAD dependent oxidoreductase domain-containing protein</fullName>
    </recommendedName>
</protein>
<dbReference type="InterPro" id="IPR006076">
    <property type="entry name" value="FAD-dep_OxRdtase"/>
</dbReference>
<dbReference type="OrthoDB" id="5340195at2759"/>
<dbReference type="Gene3D" id="3.30.9.10">
    <property type="entry name" value="D-Amino Acid Oxidase, subunit A, domain 2"/>
    <property type="match status" value="1"/>
</dbReference>
<reference evidence="3" key="1">
    <citation type="submission" date="2021-11" db="EMBL/GenBank/DDBJ databases">
        <title>Purpureocillium_takamizusanense_genome.</title>
        <authorList>
            <person name="Nguyen N.-H."/>
        </authorList>
    </citation>
    <scope>NUCLEOTIDE SEQUENCE</scope>
    <source>
        <strain evidence="3">PT3</strain>
    </source>
</reference>
<sequence>MDIVVIGGGIIGSSIAWHLAPHANVTVVAEKLGGVATPLSFAWINCYTQDDTYYHFRNRSMDHWMEISKELPNLNIKFNGGLTFNMPPDEREKYYNLQKERGYNVIRVNRTEIHDIEPNLLDEYTPDWAVYAPQEGQMEAELVAIDLISHAKASGATILERTVSGFLKDGHGNVKGVVTPEGHVKADHVVMAAGLGSVDLLAAENITLPVQPREGLLVNSLPAKMGMVRTVYNGDPLHMRQTSYGVIRSSRDFAGGTPGDDPQAHANEVFAWTQNALVDGHELQYGNYTIGRRPQPDDGLPILGATGLNGLSVAVMHSGVTNAAIVGQLMAKLVLTNVTDPLMEPFLLSRF</sequence>
<evidence type="ECO:0000313" key="4">
    <source>
        <dbReference type="Proteomes" id="UP000829364"/>
    </source>
</evidence>
<feature type="domain" description="FAD dependent oxidoreductase" evidence="2">
    <location>
        <begin position="2"/>
        <end position="333"/>
    </location>
</feature>
<dbReference type="GeneID" id="72070043"/>
<evidence type="ECO:0000313" key="3">
    <source>
        <dbReference type="EMBL" id="UNI22184.1"/>
    </source>
</evidence>